<dbReference type="eggNOG" id="COG1846">
    <property type="taxonomic scope" value="Bacteria"/>
</dbReference>
<dbReference type="EMBL" id="DF820471">
    <property type="protein sequence ID" value="GAK60078.1"/>
    <property type="molecule type" value="Genomic_DNA"/>
</dbReference>
<dbReference type="STRING" id="1499967.U27_07066"/>
<keyword evidence="1" id="KW-0805">Transcription regulation</keyword>
<reference evidence="5" key="1">
    <citation type="journal article" date="2015" name="PeerJ">
        <title>First genomic representation of candidate bacterial phylum KSB3 points to enhanced environmental sensing as a trigger of wastewater bulking.</title>
        <authorList>
            <person name="Sekiguchi Y."/>
            <person name="Ohashi A."/>
            <person name="Parks D.H."/>
            <person name="Yamauchi T."/>
            <person name="Tyson G.W."/>
            <person name="Hugenholtz P."/>
        </authorList>
    </citation>
    <scope>NUCLEOTIDE SEQUENCE [LARGE SCALE GENOMIC DNA]</scope>
</reference>
<dbReference type="SMART" id="SM00347">
    <property type="entry name" value="HTH_MARR"/>
    <property type="match status" value="1"/>
</dbReference>
<dbReference type="Pfam" id="PF01047">
    <property type="entry name" value="MarR"/>
    <property type="match status" value="1"/>
</dbReference>
<evidence type="ECO:0000256" key="1">
    <source>
        <dbReference type="ARBA" id="ARBA00023015"/>
    </source>
</evidence>
<dbReference type="InterPro" id="IPR036390">
    <property type="entry name" value="WH_DNA-bd_sf"/>
</dbReference>
<evidence type="ECO:0000256" key="2">
    <source>
        <dbReference type="ARBA" id="ARBA00023125"/>
    </source>
</evidence>
<accession>A0A081C673</accession>
<dbReference type="Proteomes" id="UP000030661">
    <property type="component" value="Unassembled WGS sequence"/>
</dbReference>
<dbReference type="SUPFAM" id="SSF46785">
    <property type="entry name" value="Winged helix' DNA-binding domain"/>
    <property type="match status" value="1"/>
</dbReference>
<dbReference type="PANTHER" id="PTHR42756:SF2">
    <property type="entry name" value="MARR FAMILY REGULATORY PROTEIN"/>
    <property type="match status" value="1"/>
</dbReference>
<name>A0A081C673_VECG1</name>
<dbReference type="AlphaFoldDB" id="A0A081C673"/>
<evidence type="ECO:0000256" key="3">
    <source>
        <dbReference type="ARBA" id="ARBA00023163"/>
    </source>
</evidence>
<dbReference type="InterPro" id="IPR000835">
    <property type="entry name" value="HTH_MarR-typ"/>
</dbReference>
<keyword evidence="2" id="KW-0238">DNA-binding</keyword>
<dbReference type="Gene3D" id="1.10.10.10">
    <property type="entry name" value="Winged helix-like DNA-binding domain superfamily/Winged helix DNA-binding domain"/>
    <property type="match status" value="1"/>
</dbReference>
<keyword evidence="6" id="KW-1185">Reference proteome</keyword>
<dbReference type="PRINTS" id="PR00598">
    <property type="entry name" value="HTHMARR"/>
</dbReference>
<gene>
    <name evidence="5" type="ORF">U27_07066</name>
</gene>
<sequence>MKDHVKKPQESLGRLIACLYHQARSYFEKELAPYDLGSGAMPVLKALLYHDGINQQELSEKLHVDKATTTRAIAKLIENGYVRREKDIEDHRAYRLFVTQKAQDIAPEIQRVLQSWTAILAEGLTEKEKEAALALLQHMRNNALRHKVGEEGE</sequence>
<dbReference type="InterPro" id="IPR036388">
    <property type="entry name" value="WH-like_DNA-bd_sf"/>
</dbReference>
<keyword evidence="3" id="KW-0804">Transcription</keyword>
<feature type="domain" description="HTH marR-type" evidence="4">
    <location>
        <begin position="9"/>
        <end position="141"/>
    </location>
</feature>
<proteinExistence type="predicted"/>
<organism evidence="5">
    <name type="scientific">Vecturithrix granuli</name>
    <dbReference type="NCBI Taxonomy" id="1499967"/>
    <lineage>
        <taxon>Bacteria</taxon>
        <taxon>Candidatus Moduliflexota</taxon>
        <taxon>Candidatus Vecturitrichia</taxon>
        <taxon>Candidatus Vecturitrichales</taxon>
        <taxon>Candidatus Vecturitrichaceae</taxon>
        <taxon>Candidatus Vecturithrix</taxon>
    </lineage>
</organism>
<dbReference type="PROSITE" id="PS50995">
    <property type="entry name" value="HTH_MARR_2"/>
    <property type="match status" value="1"/>
</dbReference>
<dbReference type="PANTHER" id="PTHR42756">
    <property type="entry name" value="TRANSCRIPTIONAL REGULATOR, MARR"/>
    <property type="match status" value="1"/>
</dbReference>
<dbReference type="HOGENOM" id="CLU_083287_18_0_0"/>
<protein>
    <submittedName>
        <fullName evidence="5">Transcriptional regulator, MarR family</fullName>
    </submittedName>
</protein>
<evidence type="ECO:0000259" key="4">
    <source>
        <dbReference type="PROSITE" id="PS50995"/>
    </source>
</evidence>
<dbReference type="GO" id="GO:0003677">
    <property type="term" value="F:DNA binding"/>
    <property type="evidence" value="ECO:0007669"/>
    <property type="project" value="UniProtKB-KW"/>
</dbReference>
<evidence type="ECO:0000313" key="5">
    <source>
        <dbReference type="EMBL" id="GAK60078.1"/>
    </source>
</evidence>
<dbReference type="GO" id="GO:0003700">
    <property type="term" value="F:DNA-binding transcription factor activity"/>
    <property type="evidence" value="ECO:0007669"/>
    <property type="project" value="InterPro"/>
</dbReference>
<evidence type="ECO:0000313" key="6">
    <source>
        <dbReference type="Proteomes" id="UP000030661"/>
    </source>
</evidence>